<dbReference type="GO" id="GO:0005886">
    <property type="term" value="C:plasma membrane"/>
    <property type="evidence" value="ECO:0007669"/>
    <property type="project" value="UniProtKB-SubCell"/>
</dbReference>
<keyword evidence="4" id="KW-0813">Transport</keyword>
<keyword evidence="9" id="KW-0811">Translocation</keyword>
<keyword evidence="6 11" id="KW-0812">Transmembrane</keyword>
<dbReference type="EMBL" id="CP036267">
    <property type="protein sequence ID" value="QDT34417.1"/>
    <property type="molecule type" value="Genomic_DNA"/>
</dbReference>
<feature type="transmembrane region" description="Helical" evidence="11">
    <location>
        <begin position="52"/>
        <end position="76"/>
    </location>
</feature>
<evidence type="ECO:0000313" key="12">
    <source>
        <dbReference type="EMBL" id="QDT34417.1"/>
    </source>
</evidence>
<feature type="transmembrane region" description="Helical" evidence="11">
    <location>
        <begin position="24"/>
        <end position="40"/>
    </location>
</feature>
<name>A0A517QS11_9PLAN</name>
<evidence type="ECO:0000256" key="7">
    <source>
        <dbReference type="ARBA" id="ARBA00022927"/>
    </source>
</evidence>
<keyword evidence="13" id="KW-1185">Reference proteome</keyword>
<accession>A0A517QS11</accession>
<protein>
    <recommendedName>
        <fullName evidence="3">Sec translocon accessory complex subunit YajC</fullName>
    </recommendedName>
</protein>
<evidence type="ECO:0000256" key="10">
    <source>
        <dbReference type="ARBA" id="ARBA00023136"/>
    </source>
</evidence>
<dbReference type="NCBIfam" id="TIGR00739">
    <property type="entry name" value="yajC"/>
    <property type="match status" value="1"/>
</dbReference>
<dbReference type="Proteomes" id="UP000315724">
    <property type="component" value="Chromosome"/>
</dbReference>
<evidence type="ECO:0000256" key="1">
    <source>
        <dbReference type="ARBA" id="ARBA00004162"/>
    </source>
</evidence>
<evidence type="ECO:0000313" key="13">
    <source>
        <dbReference type="Proteomes" id="UP000315724"/>
    </source>
</evidence>
<dbReference type="PANTHER" id="PTHR33909:SF1">
    <property type="entry name" value="SEC TRANSLOCON ACCESSORY COMPLEX SUBUNIT YAJC"/>
    <property type="match status" value="1"/>
</dbReference>
<dbReference type="Pfam" id="PF02699">
    <property type="entry name" value="YajC"/>
    <property type="match status" value="1"/>
</dbReference>
<dbReference type="KEGG" id="tpol:Mal48_36770"/>
<evidence type="ECO:0000256" key="5">
    <source>
        <dbReference type="ARBA" id="ARBA00022475"/>
    </source>
</evidence>
<keyword evidence="5" id="KW-1003">Cell membrane</keyword>
<evidence type="ECO:0000256" key="11">
    <source>
        <dbReference type="SAM" id="Phobius"/>
    </source>
</evidence>
<evidence type="ECO:0000256" key="6">
    <source>
        <dbReference type="ARBA" id="ARBA00022692"/>
    </source>
</evidence>
<sequence length="150" mass="16901">MCAECVWDFNPEEKRNQKWRDSREMMSFMTILMSQFLLLAEEVTEKDAEGGGSMMSMLILFGPPLLLLFVMQTLFGRSDAKDKARRNEMTANLKKNDPIVTIGGMLGTVVSVSEDKSTVTIRVDDNTRIKLQASAIREVVSTEKKDAEKS</sequence>
<evidence type="ECO:0000256" key="3">
    <source>
        <dbReference type="ARBA" id="ARBA00014962"/>
    </source>
</evidence>
<comment type="subcellular location">
    <subcellularLocation>
        <location evidence="1">Cell membrane</location>
        <topology evidence="1">Single-pass membrane protein</topology>
    </subcellularLocation>
</comment>
<evidence type="ECO:0000256" key="9">
    <source>
        <dbReference type="ARBA" id="ARBA00023010"/>
    </source>
</evidence>
<proteinExistence type="inferred from homology"/>
<gene>
    <name evidence="12" type="ORF">Mal48_36770</name>
</gene>
<dbReference type="PANTHER" id="PTHR33909">
    <property type="entry name" value="SEC TRANSLOCON ACCESSORY COMPLEX SUBUNIT YAJC"/>
    <property type="match status" value="1"/>
</dbReference>
<evidence type="ECO:0000256" key="8">
    <source>
        <dbReference type="ARBA" id="ARBA00022989"/>
    </source>
</evidence>
<comment type="similarity">
    <text evidence="2">Belongs to the YajC family.</text>
</comment>
<reference evidence="12 13" key="1">
    <citation type="submission" date="2019-02" db="EMBL/GenBank/DDBJ databases">
        <title>Deep-cultivation of Planctomycetes and their phenomic and genomic characterization uncovers novel biology.</title>
        <authorList>
            <person name="Wiegand S."/>
            <person name="Jogler M."/>
            <person name="Boedeker C."/>
            <person name="Pinto D."/>
            <person name="Vollmers J."/>
            <person name="Rivas-Marin E."/>
            <person name="Kohn T."/>
            <person name="Peeters S.H."/>
            <person name="Heuer A."/>
            <person name="Rast P."/>
            <person name="Oberbeckmann S."/>
            <person name="Bunk B."/>
            <person name="Jeske O."/>
            <person name="Meyerdierks A."/>
            <person name="Storesund J.E."/>
            <person name="Kallscheuer N."/>
            <person name="Luecker S."/>
            <person name="Lage O.M."/>
            <person name="Pohl T."/>
            <person name="Merkel B.J."/>
            <person name="Hornburger P."/>
            <person name="Mueller R.-W."/>
            <person name="Bruemmer F."/>
            <person name="Labrenz M."/>
            <person name="Spormann A.M."/>
            <person name="Op den Camp H."/>
            <person name="Overmann J."/>
            <person name="Amann R."/>
            <person name="Jetten M.S.M."/>
            <person name="Mascher T."/>
            <person name="Medema M.H."/>
            <person name="Devos D.P."/>
            <person name="Kaster A.-K."/>
            <person name="Ovreas L."/>
            <person name="Rohde M."/>
            <person name="Galperin M.Y."/>
            <person name="Jogler C."/>
        </authorList>
    </citation>
    <scope>NUCLEOTIDE SEQUENCE [LARGE SCALE GENOMIC DNA]</scope>
    <source>
        <strain evidence="12 13">Mal48</strain>
    </source>
</reference>
<keyword evidence="10 11" id="KW-0472">Membrane</keyword>
<evidence type="ECO:0000256" key="2">
    <source>
        <dbReference type="ARBA" id="ARBA00006742"/>
    </source>
</evidence>
<dbReference type="AlphaFoldDB" id="A0A517QS11"/>
<keyword evidence="7" id="KW-0653">Protein transport</keyword>
<evidence type="ECO:0000256" key="4">
    <source>
        <dbReference type="ARBA" id="ARBA00022448"/>
    </source>
</evidence>
<organism evidence="12 13">
    <name type="scientific">Thalassoglobus polymorphus</name>
    <dbReference type="NCBI Taxonomy" id="2527994"/>
    <lineage>
        <taxon>Bacteria</taxon>
        <taxon>Pseudomonadati</taxon>
        <taxon>Planctomycetota</taxon>
        <taxon>Planctomycetia</taxon>
        <taxon>Planctomycetales</taxon>
        <taxon>Planctomycetaceae</taxon>
        <taxon>Thalassoglobus</taxon>
    </lineage>
</organism>
<dbReference type="GO" id="GO:0015031">
    <property type="term" value="P:protein transport"/>
    <property type="evidence" value="ECO:0007669"/>
    <property type="project" value="UniProtKB-KW"/>
</dbReference>
<keyword evidence="8 11" id="KW-1133">Transmembrane helix</keyword>
<dbReference type="SMART" id="SM01323">
    <property type="entry name" value="YajC"/>
    <property type="match status" value="1"/>
</dbReference>
<dbReference type="InterPro" id="IPR003849">
    <property type="entry name" value="Preprotein_translocase_YajC"/>
</dbReference>